<keyword evidence="6 11" id="KW-0472">Membrane</keyword>
<evidence type="ECO:0000313" key="14">
    <source>
        <dbReference type="EMBL" id="GFS19666.1"/>
    </source>
</evidence>
<accession>A0AAV4JBB7</accession>
<name>A0AAV4JBB7_9GAST</name>
<evidence type="ECO:0000256" key="7">
    <source>
        <dbReference type="ARBA" id="ARBA00023170"/>
    </source>
</evidence>
<keyword evidence="8" id="KW-0325">Glycoprotein</keyword>
<evidence type="ECO:0000256" key="11">
    <source>
        <dbReference type="SAM" id="Phobius"/>
    </source>
</evidence>
<dbReference type="Gene3D" id="1.10.287.70">
    <property type="match status" value="1"/>
</dbReference>
<dbReference type="GO" id="GO:0016020">
    <property type="term" value="C:membrane"/>
    <property type="evidence" value="ECO:0007669"/>
    <property type="project" value="UniProtKB-SubCell"/>
</dbReference>
<dbReference type="Pfam" id="PF00060">
    <property type="entry name" value="Lig_chan"/>
    <property type="match status" value="1"/>
</dbReference>
<evidence type="ECO:0000256" key="8">
    <source>
        <dbReference type="ARBA" id="ARBA00023180"/>
    </source>
</evidence>
<keyword evidence="2" id="KW-0813">Transport</keyword>
<feature type="domain" description="Ionotropic glutamate receptor C-terminal" evidence="12">
    <location>
        <begin position="1"/>
        <end position="199"/>
    </location>
</feature>
<dbReference type="EMBL" id="BMAT01003078">
    <property type="protein sequence ID" value="GFS19666.1"/>
    <property type="molecule type" value="Genomic_DNA"/>
</dbReference>
<feature type="transmembrane region" description="Helical" evidence="11">
    <location>
        <begin position="195"/>
        <end position="215"/>
    </location>
</feature>
<dbReference type="PANTHER" id="PTHR18966">
    <property type="entry name" value="IONOTROPIC GLUTAMATE RECEPTOR"/>
    <property type="match status" value="1"/>
</dbReference>
<evidence type="ECO:0000259" key="13">
    <source>
        <dbReference type="SMART" id="SM00918"/>
    </source>
</evidence>
<comment type="subcellular location">
    <subcellularLocation>
        <location evidence="1">Membrane</location>
        <topology evidence="1">Multi-pass membrane protein</topology>
    </subcellularLocation>
</comment>
<feature type="domain" description="Ionotropic glutamate receptor L-glutamate and glycine-binding" evidence="13">
    <location>
        <begin position="5"/>
        <end position="59"/>
    </location>
</feature>
<feature type="transmembrane region" description="Helical" evidence="11">
    <location>
        <begin position="119"/>
        <end position="140"/>
    </location>
</feature>
<dbReference type="InterPro" id="IPR019594">
    <property type="entry name" value="Glu/Gly-bd"/>
</dbReference>
<dbReference type="SMART" id="SM00918">
    <property type="entry name" value="Lig_chan-Glu_bd"/>
    <property type="match status" value="1"/>
</dbReference>
<dbReference type="Gene3D" id="3.40.190.10">
    <property type="entry name" value="Periplasmic binding protein-like II"/>
    <property type="match status" value="1"/>
</dbReference>
<proteinExistence type="predicted"/>
<evidence type="ECO:0000256" key="3">
    <source>
        <dbReference type="ARBA" id="ARBA00022692"/>
    </source>
</evidence>
<protein>
    <submittedName>
        <fullName evidence="14">Glutamate receptor, ionotropic kainate 3</fullName>
    </submittedName>
</protein>
<evidence type="ECO:0000256" key="4">
    <source>
        <dbReference type="ARBA" id="ARBA00022989"/>
    </source>
</evidence>
<evidence type="ECO:0000256" key="1">
    <source>
        <dbReference type="ARBA" id="ARBA00004141"/>
    </source>
</evidence>
<keyword evidence="3 11" id="KW-0812">Transmembrane</keyword>
<comment type="caution">
    <text evidence="14">The sequence shown here is derived from an EMBL/GenBank/DDBJ whole genome shotgun (WGS) entry which is preliminary data.</text>
</comment>
<evidence type="ECO:0000256" key="10">
    <source>
        <dbReference type="ARBA" id="ARBA00023303"/>
    </source>
</evidence>
<dbReference type="SMART" id="SM00079">
    <property type="entry name" value="PBPe"/>
    <property type="match status" value="1"/>
</dbReference>
<keyword evidence="7 14" id="KW-0675">Receptor</keyword>
<dbReference type="SUPFAM" id="SSF53850">
    <property type="entry name" value="Periplasmic binding protein-like II"/>
    <property type="match status" value="1"/>
</dbReference>
<gene>
    <name evidence="14" type="ORF">ElyMa_001550600</name>
</gene>
<evidence type="ECO:0000256" key="9">
    <source>
        <dbReference type="ARBA" id="ARBA00023286"/>
    </source>
</evidence>
<evidence type="ECO:0000259" key="12">
    <source>
        <dbReference type="SMART" id="SM00079"/>
    </source>
</evidence>
<keyword evidence="5" id="KW-0406">Ion transport</keyword>
<evidence type="ECO:0000256" key="5">
    <source>
        <dbReference type="ARBA" id="ARBA00023065"/>
    </source>
</evidence>
<evidence type="ECO:0000256" key="6">
    <source>
        <dbReference type="ARBA" id="ARBA00023136"/>
    </source>
</evidence>
<dbReference type="InterPro" id="IPR001320">
    <property type="entry name" value="Iontro_rcpt_C"/>
</dbReference>
<organism evidence="14 15">
    <name type="scientific">Elysia marginata</name>
    <dbReference type="NCBI Taxonomy" id="1093978"/>
    <lineage>
        <taxon>Eukaryota</taxon>
        <taxon>Metazoa</taxon>
        <taxon>Spiralia</taxon>
        <taxon>Lophotrochozoa</taxon>
        <taxon>Mollusca</taxon>
        <taxon>Gastropoda</taxon>
        <taxon>Heterobranchia</taxon>
        <taxon>Euthyneura</taxon>
        <taxon>Panpulmonata</taxon>
        <taxon>Sacoglossa</taxon>
        <taxon>Placobranchoidea</taxon>
        <taxon>Plakobranchidae</taxon>
        <taxon>Elysia</taxon>
    </lineage>
</organism>
<dbReference type="Pfam" id="PF10613">
    <property type="entry name" value="Lig_chan-Glu_bd"/>
    <property type="match status" value="1"/>
</dbReference>
<dbReference type="Proteomes" id="UP000762676">
    <property type="component" value="Unassembled WGS sequence"/>
</dbReference>
<keyword evidence="4 11" id="KW-1133">Transmembrane helix</keyword>
<keyword evidence="15" id="KW-1185">Reference proteome</keyword>
<dbReference type="AlphaFoldDB" id="A0AAV4JBB7"/>
<keyword evidence="10" id="KW-0407">Ion channel</keyword>
<keyword evidence="9" id="KW-1071">Ligand-gated ion channel</keyword>
<dbReference type="GO" id="GO:0015276">
    <property type="term" value="F:ligand-gated monoatomic ion channel activity"/>
    <property type="evidence" value="ECO:0007669"/>
    <property type="project" value="InterPro"/>
</dbReference>
<evidence type="ECO:0000313" key="15">
    <source>
        <dbReference type="Proteomes" id="UP000762676"/>
    </source>
</evidence>
<evidence type="ECO:0000256" key="2">
    <source>
        <dbReference type="ARBA" id="ARBA00022448"/>
    </source>
</evidence>
<dbReference type="InterPro" id="IPR015683">
    <property type="entry name" value="Ionotropic_Glu_rcpt"/>
</dbReference>
<sequence length="312" mass="35538">MNVRPVGEDPEYEGYIRDLLDELSTVTKIQYDIMINSDNHPGRKDKGGTWGGVVGDVTSGKAQMGAGPITETAQRREDVDFSTPFMSFGPVVILKRPRKQVMTLQERFRRLFMPLSDSVWLMSGLAWLVTSAVLYIISYVNPYDWRKLMKDKQATLREGESFTCLNTFWFTMSTLMWQGYTRAPRSLGARIVVTLWWKYVLCFIIMYIASMTNFLRLGPTPKETQSYSYIQRVEDLARQTQLDYGVLANGSTQQMLRRMKPSVPLCVVNPSLLCHFAPSTLAFCIICAINSSFLCHFAPPTLAFCVTLRHDS</sequence>
<reference evidence="14 15" key="1">
    <citation type="journal article" date="2021" name="Elife">
        <title>Chloroplast acquisition without the gene transfer in kleptoplastic sea slugs, Plakobranchus ocellatus.</title>
        <authorList>
            <person name="Maeda T."/>
            <person name="Takahashi S."/>
            <person name="Yoshida T."/>
            <person name="Shimamura S."/>
            <person name="Takaki Y."/>
            <person name="Nagai Y."/>
            <person name="Toyoda A."/>
            <person name="Suzuki Y."/>
            <person name="Arimoto A."/>
            <person name="Ishii H."/>
            <person name="Satoh N."/>
            <person name="Nishiyama T."/>
            <person name="Hasebe M."/>
            <person name="Maruyama T."/>
            <person name="Minagawa J."/>
            <person name="Obokata J."/>
            <person name="Shigenobu S."/>
        </authorList>
    </citation>
    <scope>NUCLEOTIDE SEQUENCE [LARGE SCALE GENOMIC DNA]</scope>
</reference>